<dbReference type="Gene3D" id="6.10.250.760">
    <property type="match status" value="1"/>
</dbReference>
<evidence type="ECO:0000259" key="4">
    <source>
        <dbReference type="PROSITE" id="PS50067"/>
    </source>
</evidence>
<evidence type="ECO:0000256" key="3">
    <source>
        <dbReference type="SAM" id="MobiDB-lite"/>
    </source>
</evidence>
<dbReference type="PANTHER" id="PTHR47972:SF16">
    <property type="entry name" value="KINESIN-LIKE PROTEIN"/>
    <property type="match status" value="1"/>
</dbReference>
<dbReference type="GO" id="GO:0008017">
    <property type="term" value="F:microtubule binding"/>
    <property type="evidence" value="ECO:0007669"/>
    <property type="project" value="InterPro"/>
</dbReference>
<dbReference type="Pfam" id="PF00225">
    <property type="entry name" value="Kinesin"/>
    <property type="match status" value="1"/>
</dbReference>
<dbReference type="InterPro" id="IPR027417">
    <property type="entry name" value="P-loop_NTPase"/>
</dbReference>
<feature type="binding site" evidence="2">
    <location>
        <begin position="79"/>
        <end position="86"/>
    </location>
    <ligand>
        <name>ATP</name>
        <dbReference type="ChEBI" id="CHEBI:30616"/>
    </ligand>
</feature>
<dbReference type="SUPFAM" id="SSF52540">
    <property type="entry name" value="P-loop containing nucleoside triphosphate hydrolases"/>
    <property type="match status" value="1"/>
</dbReference>
<gene>
    <name evidence="5" type="primary">KIN14F</name>
</gene>
<dbReference type="SMART" id="SM00129">
    <property type="entry name" value="KISc"/>
    <property type="match status" value="1"/>
</dbReference>
<feature type="region of interest" description="Disordered" evidence="3">
    <location>
        <begin position="279"/>
        <end position="308"/>
    </location>
</feature>
<dbReference type="GO" id="GO:0005524">
    <property type="term" value="F:ATP binding"/>
    <property type="evidence" value="ECO:0007669"/>
    <property type="project" value="UniProtKB-UniRule"/>
</dbReference>
<reference evidence="5" key="1">
    <citation type="journal article" date="2021" name="BMC Plant Biol.">
        <title>Genome wide analysis of kinesin gene family in Citrullus lanatus reveals an essential role in early fruit development.</title>
        <authorList>
            <person name="Tian S."/>
            <person name="Jiang J."/>
            <person name="Xu G.Q."/>
            <person name="Wang T."/>
            <person name="Liu Q."/>
            <person name="Chen X."/>
            <person name="Liu M."/>
            <person name="Yuan L."/>
        </authorList>
    </citation>
    <scope>NUCLEOTIDE SEQUENCE</scope>
</reference>
<dbReference type="GO" id="GO:0007018">
    <property type="term" value="P:microtubule-based movement"/>
    <property type="evidence" value="ECO:0007669"/>
    <property type="project" value="InterPro"/>
</dbReference>
<dbReference type="InterPro" id="IPR036961">
    <property type="entry name" value="Kinesin_motor_dom_sf"/>
</dbReference>
<name>A0A8F2EG81_CITLA</name>
<dbReference type="InterPro" id="IPR031852">
    <property type="entry name" value="Vik1/Cik1_MT-bd"/>
</dbReference>
<organism evidence="5">
    <name type="scientific">Citrullus lanatus</name>
    <name type="common">Watermelon</name>
    <name type="synonym">Citrullus vulgaris</name>
    <dbReference type="NCBI Taxonomy" id="3654"/>
    <lineage>
        <taxon>Eukaryota</taxon>
        <taxon>Viridiplantae</taxon>
        <taxon>Streptophyta</taxon>
        <taxon>Embryophyta</taxon>
        <taxon>Tracheophyta</taxon>
        <taxon>Spermatophyta</taxon>
        <taxon>Magnoliopsida</taxon>
        <taxon>eudicotyledons</taxon>
        <taxon>Gunneridae</taxon>
        <taxon>Pentapetalae</taxon>
        <taxon>rosids</taxon>
        <taxon>fabids</taxon>
        <taxon>Cucurbitales</taxon>
        <taxon>Cucurbitaceae</taxon>
        <taxon>Benincaseae</taxon>
        <taxon>Citrullus</taxon>
    </lineage>
</organism>
<dbReference type="GO" id="GO:0003777">
    <property type="term" value="F:microtubule motor activity"/>
    <property type="evidence" value="ECO:0007669"/>
    <property type="project" value="InterPro"/>
</dbReference>
<feature type="compositionally biased region" description="Basic and acidic residues" evidence="3">
    <location>
        <begin position="294"/>
        <end position="308"/>
    </location>
</feature>
<protein>
    <submittedName>
        <fullName evidence="5">Kinesin-like protein KIN14F</fullName>
    </submittedName>
</protein>
<proteinExistence type="evidence at transcript level"/>
<dbReference type="AlphaFoldDB" id="A0A8F2EG81"/>
<keyword evidence="2" id="KW-0067">ATP-binding</keyword>
<sequence>MKGKIRVYCRLRPLNDKEIIEREKNVLTSLDEFTVEHLWKDDKLKQHMYDRVFDGTASQEDYLVQSAVDGYNVCIFAYGQTGSGKTFTIYGSEDHPGLTPRAIGELFRILKRDSNKFSFSLKAYMLELYQDTLVDLLLPRNAKRLRLEIKKDTKLSFVDLAGSERVKKSGSSGSQLKEAQSINKSLSALGDVISALFLGGQHIPYRNHKLTMLMSDSLGGNAKTLMFVNVSPAESNLDETYNSLMYASRVRSIVNDPSKNVASKEVARLKKMVAYWKEQAGRRGEDEELEEIQDERHTKEKGDVRYSM</sequence>
<evidence type="ECO:0000313" key="5">
    <source>
        <dbReference type="EMBL" id="QWT43335.1"/>
    </source>
</evidence>
<dbReference type="PRINTS" id="PR00380">
    <property type="entry name" value="KINESINHEAVY"/>
</dbReference>
<dbReference type="Pfam" id="PF16796">
    <property type="entry name" value="Microtub_bd"/>
    <property type="match status" value="1"/>
</dbReference>
<feature type="domain" description="Kinesin motor" evidence="4">
    <location>
        <begin position="4"/>
        <end position="253"/>
    </location>
</feature>
<comment type="similarity">
    <text evidence="2">Belongs to the TRAFAC class myosin-kinesin ATPase superfamily. Kinesin family.</text>
</comment>
<dbReference type="Gene3D" id="3.40.850.10">
    <property type="entry name" value="Kinesin motor domain"/>
    <property type="match status" value="2"/>
</dbReference>
<keyword evidence="2" id="KW-0547">Nucleotide-binding</keyword>
<dbReference type="InterPro" id="IPR001752">
    <property type="entry name" value="Kinesin_motor_dom"/>
</dbReference>
<accession>A0A8F2EG81</accession>
<dbReference type="PANTHER" id="PTHR47972">
    <property type="entry name" value="KINESIN-LIKE PROTEIN KLP-3"/>
    <property type="match status" value="1"/>
</dbReference>
<dbReference type="PROSITE" id="PS50067">
    <property type="entry name" value="KINESIN_MOTOR_2"/>
    <property type="match status" value="1"/>
</dbReference>
<dbReference type="InterPro" id="IPR027640">
    <property type="entry name" value="Kinesin-like_fam"/>
</dbReference>
<evidence type="ECO:0000256" key="1">
    <source>
        <dbReference type="ARBA" id="ARBA00023175"/>
    </source>
</evidence>
<keyword evidence="1 2" id="KW-0505">Motor protein</keyword>
<dbReference type="EMBL" id="MW958209">
    <property type="protein sequence ID" value="QWT43335.1"/>
    <property type="molecule type" value="mRNA"/>
</dbReference>
<evidence type="ECO:0000256" key="2">
    <source>
        <dbReference type="PROSITE-ProRule" id="PRU00283"/>
    </source>
</evidence>